<feature type="transmembrane region" description="Helical" evidence="1">
    <location>
        <begin position="12"/>
        <end position="32"/>
    </location>
</feature>
<gene>
    <name evidence="2" type="ORF">BC6307_09795</name>
</gene>
<keyword evidence="1" id="KW-0472">Membrane</keyword>
<evidence type="ECO:0000313" key="3">
    <source>
        <dbReference type="Proteomes" id="UP000215224"/>
    </source>
</evidence>
<dbReference type="STRING" id="1314751.GCA_001591425_01276"/>
<sequence length="129" mass="14712">MGKNQSNVEKPLIAVGVPIFIMALGIFLIVNTEVEGKMQFIPVIFILLGVAELIRSITRQRNQLTKKQQVEINQKSGHYTYLFIVTATLVSVIMLVMDIMSIEMVLHIHLTFVILVYPILQIMFLIREV</sequence>
<proteinExistence type="predicted"/>
<protein>
    <submittedName>
        <fullName evidence="2">Uncharacterized protein</fullName>
    </submittedName>
</protein>
<feature type="transmembrane region" description="Helical" evidence="1">
    <location>
        <begin position="79"/>
        <end position="100"/>
    </location>
</feature>
<feature type="transmembrane region" description="Helical" evidence="1">
    <location>
        <begin position="106"/>
        <end position="126"/>
    </location>
</feature>
<feature type="transmembrane region" description="Helical" evidence="1">
    <location>
        <begin position="38"/>
        <end position="58"/>
    </location>
</feature>
<dbReference type="KEGG" id="bcoh:BC6307_09795"/>
<evidence type="ECO:0000313" key="2">
    <source>
        <dbReference type="EMBL" id="AST91554.1"/>
    </source>
</evidence>
<keyword evidence="1" id="KW-1133">Transmembrane helix</keyword>
<name>A0A223KQC1_9BACI</name>
<organism evidence="2 3">
    <name type="scientific">Sutcliffiella cohnii</name>
    <dbReference type="NCBI Taxonomy" id="33932"/>
    <lineage>
        <taxon>Bacteria</taxon>
        <taxon>Bacillati</taxon>
        <taxon>Bacillota</taxon>
        <taxon>Bacilli</taxon>
        <taxon>Bacillales</taxon>
        <taxon>Bacillaceae</taxon>
        <taxon>Sutcliffiella</taxon>
    </lineage>
</organism>
<accession>A0A223KQC1</accession>
<dbReference type="RefSeq" id="WP_066413605.1">
    <property type="nucleotide sequence ID" value="NZ_CP018866.1"/>
</dbReference>
<evidence type="ECO:0000256" key="1">
    <source>
        <dbReference type="SAM" id="Phobius"/>
    </source>
</evidence>
<dbReference type="Proteomes" id="UP000215224">
    <property type="component" value="Chromosome"/>
</dbReference>
<reference evidence="2 3" key="1">
    <citation type="submission" date="2016-12" db="EMBL/GenBank/DDBJ databases">
        <title>The whole genome sequencing and assembly of Bacillus cohnii DSM 6307T strain.</title>
        <authorList>
            <person name="Lee Y.-J."/>
            <person name="Yi H."/>
            <person name="Bahn Y.-S."/>
            <person name="Kim J.F."/>
            <person name="Lee D.-W."/>
        </authorList>
    </citation>
    <scope>NUCLEOTIDE SEQUENCE [LARGE SCALE GENOMIC DNA]</scope>
    <source>
        <strain evidence="2 3">DSM 6307</strain>
    </source>
</reference>
<dbReference type="AlphaFoldDB" id="A0A223KQC1"/>
<keyword evidence="1" id="KW-0812">Transmembrane</keyword>
<keyword evidence="3" id="KW-1185">Reference proteome</keyword>
<dbReference type="EMBL" id="CP018866">
    <property type="protein sequence ID" value="AST91554.1"/>
    <property type="molecule type" value="Genomic_DNA"/>
</dbReference>